<evidence type="ECO:0000313" key="8">
    <source>
        <dbReference type="EMBL" id="OGY87156.1"/>
    </source>
</evidence>
<feature type="binding site" evidence="5">
    <location>
        <begin position="141"/>
        <end position="145"/>
    </location>
    <ligand>
        <name>S-adenosyl-L-methionine</name>
        <dbReference type="ChEBI" id="CHEBI:59789"/>
    </ligand>
</feature>
<evidence type="ECO:0000256" key="4">
    <source>
        <dbReference type="ARBA" id="ARBA00048391"/>
    </source>
</evidence>
<dbReference type="Pfam" id="PF17827">
    <property type="entry name" value="PrmC_N"/>
    <property type="match status" value="1"/>
</dbReference>
<dbReference type="AlphaFoldDB" id="A0A1G2BEQ3"/>
<dbReference type="GO" id="GO:0102559">
    <property type="term" value="F:peptide chain release factor N(5)-glutamine methyltransferase activity"/>
    <property type="evidence" value="ECO:0007669"/>
    <property type="project" value="UniProtKB-EC"/>
</dbReference>
<dbReference type="NCBIfam" id="TIGR03534">
    <property type="entry name" value="RF_mod_PrmC"/>
    <property type="match status" value="1"/>
</dbReference>
<dbReference type="InterPro" id="IPR007848">
    <property type="entry name" value="Small_mtfrase_dom"/>
</dbReference>
<evidence type="ECO:0000256" key="1">
    <source>
        <dbReference type="ARBA" id="ARBA00022603"/>
    </source>
</evidence>
<dbReference type="EC" id="2.1.1.297" evidence="5"/>
<comment type="function">
    <text evidence="5">Methylates the class 1 translation termination release factors RF1/PrfA and RF2/PrfB on the glutamine residue of the universally conserved GGQ motif.</text>
</comment>
<evidence type="ECO:0000256" key="2">
    <source>
        <dbReference type="ARBA" id="ARBA00022679"/>
    </source>
</evidence>
<dbReference type="InterPro" id="IPR029063">
    <property type="entry name" value="SAM-dependent_MTases_sf"/>
</dbReference>
<dbReference type="HAMAP" id="MF_02126">
    <property type="entry name" value="RF_methyltr_PrmC"/>
    <property type="match status" value="1"/>
</dbReference>
<dbReference type="InterPro" id="IPR002052">
    <property type="entry name" value="DNA_methylase_N6_adenine_CS"/>
</dbReference>
<comment type="caution">
    <text evidence="5">Lacks conserved residue(s) required for the propagation of feature annotation.</text>
</comment>
<evidence type="ECO:0000256" key="3">
    <source>
        <dbReference type="ARBA" id="ARBA00022691"/>
    </source>
</evidence>
<gene>
    <name evidence="5" type="primary">prmC</name>
    <name evidence="8" type="ORF">A2319_02690</name>
</gene>
<dbReference type="InterPro" id="IPR019874">
    <property type="entry name" value="RF_methyltr_PrmC"/>
</dbReference>
<dbReference type="GO" id="GO:0032259">
    <property type="term" value="P:methylation"/>
    <property type="evidence" value="ECO:0007669"/>
    <property type="project" value="UniProtKB-KW"/>
</dbReference>
<feature type="binding site" evidence="5">
    <location>
        <begin position="209"/>
        <end position="212"/>
    </location>
    <ligand>
        <name>substrate</name>
    </ligand>
</feature>
<feature type="binding site" evidence="5">
    <location>
        <position position="164"/>
    </location>
    <ligand>
        <name>S-adenosyl-L-methionine</name>
        <dbReference type="ChEBI" id="CHEBI:59789"/>
    </ligand>
</feature>
<name>A0A1G2BEQ3_9BACT</name>
<proteinExistence type="inferred from homology"/>
<dbReference type="Pfam" id="PF05175">
    <property type="entry name" value="MTS"/>
    <property type="match status" value="1"/>
</dbReference>
<dbReference type="InterPro" id="IPR004556">
    <property type="entry name" value="HemK-like"/>
</dbReference>
<dbReference type="Proteomes" id="UP000176420">
    <property type="component" value="Unassembled WGS sequence"/>
</dbReference>
<dbReference type="Gene3D" id="1.10.8.10">
    <property type="entry name" value="DNA helicase RuvA subunit, C-terminal domain"/>
    <property type="match status" value="1"/>
</dbReference>
<feature type="domain" description="Release factor glutamine methyltransferase N-terminal" evidence="7">
    <location>
        <begin position="6"/>
        <end position="73"/>
    </location>
</feature>
<accession>A0A1G2BEQ3</accession>
<organism evidence="8 9">
    <name type="scientific">Candidatus Kerfeldbacteria bacterium RIFOXYB2_FULL_38_14</name>
    <dbReference type="NCBI Taxonomy" id="1798547"/>
    <lineage>
        <taxon>Bacteria</taxon>
        <taxon>Candidatus Kerfeldiibacteriota</taxon>
    </lineage>
</organism>
<comment type="similarity">
    <text evidence="5">Belongs to the protein N5-glutamine methyltransferase family. PrmC subfamily.</text>
</comment>
<keyword evidence="3 5" id="KW-0949">S-adenosyl-L-methionine</keyword>
<evidence type="ECO:0000313" key="9">
    <source>
        <dbReference type="Proteomes" id="UP000176420"/>
    </source>
</evidence>
<dbReference type="PANTHER" id="PTHR18895">
    <property type="entry name" value="HEMK METHYLTRANSFERASE"/>
    <property type="match status" value="1"/>
</dbReference>
<dbReference type="InterPro" id="IPR050320">
    <property type="entry name" value="N5-glutamine_MTase"/>
</dbReference>
<comment type="caution">
    <text evidence="8">The sequence shown here is derived from an EMBL/GenBank/DDBJ whole genome shotgun (WGS) entry which is preliminary data.</text>
</comment>
<comment type="catalytic activity">
    <reaction evidence="4 5">
        <text>L-glutaminyl-[peptide chain release factor] + S-adenosyl-L-methionine = N(5)-methyl-L-glutaminyl-[peptide chain release factor] + S-adenosyl-L-homocysteine + H(+)</text>
        <dbReference type="Rhea" id="RHEA:42896"/>
        <dbReference type="Rhea" id="RHEA-COMP:10271"/>
        <dbReference type="Rhea" id="RHEA-COMP:10272"/>
        <dbReference type="ChEBI" id="CHEBI:15378"/>
        <dbReference type="ChEBI" id="CHEBI:30011"/>
        <dbReference type="ChEBI" id="CHEBI:57856"/>
        <dbReference type="ChEBI" id="CHEBI:59789"/>
        <dbReference type="ChEBI" id="CHEBI:61891"/>
        <dbReference type="EC" id="2.1.1.297"/>
    </reaction>
</comment>
<reference evidence="8 9" key="1">
    <citation type="journal article" date="2016" name="Nat. Commun.">
        <title>Thousands of microbial genomes shed light on interconnected biogeochemical processes in an aquifer system.</title>
        <authorList>
            <person name="Anantharaman K."/>
            <person name="Brown C.T."/>
            <person name="Hug L.A."/>
            <person name="Sharon I."/>
            <person name="Castelle C.J."/>
            <person name="Probst A.J."/>
            <person name="Thomas B.C."/>
            <person name="Singh A."/>
            <person name="Wilkins M.J."/>
            <person name="Karaoz U."/>
            <person name="Brodie E.L."/>
            <person name="Williams K.H."/>
            <person name="Hubbard S.S."/>
            <person name="Banfield J.F."/>
        </authorList>
    </citation>
    <scope>NUCLEOTIDE SEQUENCE [LARGE SCALE GENOMIC DNA]</scope>
</reference>
<dbReference type="GO" id="GO:0003676">
    <property type="term" value="F:nucleic acid binding"/>
    <property type="evidence" value="ECO:0007669"/>
    <property type="project" value="InterPro"/>
</dbReference>
<keyword evidence="1 5" id="KW-0489">Methyltransferase</keyword>
<evidence type="ECO:0000259" key="6">
    <source>
        <dbReference type="Pfam" id="PF05175"/>
    </source>
</evidence>
<feature type="binding site" evidence="5">
    <location>
        <position position="209"/>
    </location>
    <ligand>
        <name>S-adenosyl-L-methionine</name>
        <dbReference type="ChEBI" id="CHEBI:59789"/>
    </ligand>
</feature>
<dbReference type="InterPro" id="IPR040758">
    <property type="entry name" value="PrmC_N"/>
</dbReference>
<dbReference type="SUPFAM" id="SSF53335">
    <property type="entry name" value="S-adenosyl-L-methionine-dependent methyltransferases"/>
    <property type="match status" value="1"/>
</dbReference>
<dbReference type="PANTHER" id="PTHR18895:SF74">
    <property type="entry name" value="MTRF1L RELEASE FACTOR GLUTAMINE METHYLTRANSFERASE"/>
    <property type="match status" value="1"/>
</dbReference>
<dbReference type="NCBIfam" id="TIGR00536">
    <property type="entry name" value="hemK_fam"/>
    <property type="match status" value="1"/>
</dbReference>
<evidence type="ECO:0000259" key="7">
    <source>
        <dbReference type="Pfam" id="PF17827"/>
    </source>
</evidence>
<keyword evidence="2 5" id="KW-0808">Transferase</keyword>
<protein>
    <recommendedName>
        <fullName evidence="5">Release factor glutamine methyltransferase</fullName>
        <shortName evidence="5">RF MTase</shortName>
        <ecNumber evidence="5">2.1.1.297</ecNumber>
    </recommendedName>
    <alternativeName>
        <fullName evidence="5">N5-glutamine methyltransferase PrmC</fullName>
    </alternativeName>
    <alternativeName>
        <fullName evidence="5">Protein-(glutamine-N5) MTase PrmC</fullName>
    </alternativeName>
    <alternativeName>
        <fullName evidence="5">Protein-glutamine N-methyltransferase PrmC</fullName>
    </alternativeName>
</protein>
<sequence>MNVRQVIIKAVSKLQGISATPRLDVELILTHVLKKEPVFLLIHPEYLLTKPQLTKFKKLLATRKKGEPMAYLLQKKEFYGRVFYVDERVLIPRPETELLIDTVLGSLKAYVTHLPHAHKLRVGTPGNFGIRSPWPRILDIGTGSGCVAITLKKELPKAKLVATDISGTALTVAQKNARNLKANIKFIKSDLFANIPKSYKKSFDVIVSNPPYVNLHKTDLTNPRSIGLKFEPKIALQPAGGDAVSLIEKIITEADDWLTPTGALLIEIGFNQGKQVKKLADKAFPKKQIKILKDLSQKDRIIIIR</sequence>
<dbReference type="EMBL" id="MHKI01000011">
    <property type="protein sequence ID" value="OGY87156.1"/>
    <property type="molecule type" value="Genomic_DNA"/>
</dbReference>
<evidence type="ECO:0000256" key="5">
    <source>
        <dbReference type="HAMAP-Rule" id="MF_02126"/>
    </source>
</evidence>
<dbReference type="PROSITE" id="PS00092">
    <property type="entry name" value="N6_MTASE"/>
    <property type="match status" value="1"/>
</dbReference>
<dbReference type="CDD" id="cd02440">
    <property type="entry name" value="AdoMet_MTases"/>
    <property type="match status" value="1"/>
</dbReference>
<feature type="domain" description="Methyltransferase small" evidence="6">
    <location>
        <begin position="136"/>
        <end position="219"/>
    </location>
</feature>
<dbReference type="Gene3D" id="3.40.50.150">
    <property type="entry name" value="Vaccinia Virus protein VP39"/>
    <property type="match status" value="1"/>
</dbReference>